<protein>
    <recommendedName>
        <fullName evidence="1">CxC5 like cysteine cluster associated with KDZ domain-containing protein</fullName>
    </recommendedName>
</protein>
<name>A0A6A4HIP9_9AGAR</name>
<dbReference type="Pfam" id="PF18718">
    <property type="entry name" value="CxC5"/>
    <property type="match status" value="1"/>
</dbReference>
<evidence type="ECO:0000313" key="2">
    <source>
        <dbReference type="EMBL" id="KAE9398682.1"/>
    </source>
</evidence>
<feature type="domain" description="CxC5 like cysteine cluster associated with KDZ" evidence="1">
    <location>
        <begin position="118"/>
        <end position="176"/>
    </location>
</feature>
<accession>A0A6A4HIP9</accession>
<dbReference type="OrthoDB" id="3055037at2759"/>
<evidence type="ECO:0000313" key="3">
    <source>
        <dbReference type="Proteomes" id="UP000799118"/>
    </source>
</evidence>
<dbReference type="InterPro" id="IPR041539">
    <property type="entry name" value="CxC5"/>
</dbReference>
<evidence type="ECO:0000259" key="1">
    <source>
        <dbReference type="Pfam" id="PF18718"/>
    </source>
</evidence>
<organism evidence="2 3">
    <name type="scientific">Gymnopus androsaceus JB14</name>
    <dbReference type="NCBI Taxonomy" id="1447944"/>
    <lineage>
        <taxon>Eukaryota</taxon>
        <taxon>Fungi</taxon>
        <taxon>Dikarya</taxon>
        <taxon>Basidiomycota</taxon>
        <taxon>Agaricomycotina</taxon>
        <taxon>Agaricomycetes</taxon>
        <taxon>Agaricomycetidae</taxon>
        <taxon>Agaricales</taxon>
        <taxon>Marasmiineae</taxon>
        <taxon>Omphalotaceae</taxon>
        <taxon>Gymnopus</taxon>
    </lineage>
</organism>
<keyword evidence="3" id="KW-1185">Reference proteome</keyword>
<dbReference type="AlphaFoldDB" id="A0A6A4HIP9"/>
<gene>
    <name evidence="2" type="ORF">BT96DRAFT_976284</name>
</gene>
<reference evidence="2" key="1">
    <citation type="journal article" date="2019" name="Environ. Microbiol.">
        <title>Fungal ecological strategies reflected in gene transcription - a case study of two litter decomposers.</title>
        <authorList>
            <person name="Barbi F."/>
            <person name="Kohler A."/>
            <person name="Barry K."/>
            <person name="Baskaran P."/>
            <person name="Daum C."/>
            <person name="Fauchery L."/>
            <person name="Ihrmark K."/>
            <person name="Kuo A."/>
            <person name="LaButti K."/>
            <person name="Lipzen A."/>
            <person name="Morin E."/>
            <person name="Grigoriev I.V."/>
            <person name="Henrissat B."/>
            <person name="Lindahl B."/>
            <person name="Martin F."/>
        </authorList>
    </citation>
    <scope>NUCLEOTIDE SEQUENCE</scope>
    <source>
        <strain evidence="2">JB14</strain>
    </source>
</reference>
<dbReference type="EMBL" id="ML769479">
    <property type="protein sequence ID" value="KAE9398682.1"/>
    <property type="molecule type" value="Genomic_DNA"/>
</dbReference>
<sequence length="309" mass="35716">MAFMVISSKIHKNILGLYPSIQHPDDTPILLPAEAITLLSCSCDISEDLVEVCWTVMQDMVWKSDDIWDCISDDRAVKSSQKNLWPPTLNKRHLKLSGLKEWHAILYTKADGPVPVMKYHLQKKAQHYYYSCDPIPNILQLSKHSFAETSLIRMWQSNMLHAHFSVLATKYAKIYLTAQPSSYSDRLEKKGKAVKEIFAVATFQLKKQWEWAVVEGDEAQHLEEEELDTGSEVVFEAMVDSSKGKGEKKVHVHFKCKHKESNGYCAKHCNPYQFKEMLYVDENGKEQWFFNTLIVEQTNAWFGQYHSMC</sequence>
<dbReference type="Proteomes" id="UP000799118">
    <property type="component" value="Unassembled WGS sequence"/>
</dbReference>
<proteinExistence type="predicted"/>